<reference evidence="3" key="1">
    <citation type="submission" date="2021-07" db="EMBL/GenBank/DDBJ databases">
        <authorList>
            <person name="Catto M.A."/>
            <person name="Jacobson A."/>
            <person name="Kennedy G."/>
            <person name="Labadie P."/>
            <person name="Hunt B.G."/>
            <person name="Srinivasan R."/>
        </authorList>
    </citation>
    <scope>NUCLEOTIDE SEQUENCE</scope>
    <source>
        <strain evidence="3">PL_HMW_Pooled</strain>
        <tissue evidence="3">Head</tissue>
    </source>
</reference>
<feature type="domain" description="HAT C-terminal dimerisation" evidence="2">
    <location>
        <begin position="52"/>
        <end position="130"/>
    </location>
</feature>
<dbReference type="InterPro" id="IPR012337">
    <property type="entry name" value="RNaseH-like_sf"/>
</dbReference>
<evidence type="ECO:0000256" key="1">
    <source>
        <dbReference type="SAM" id="MobiDB-lite"/>
    </source>
</evidence>
<dbReference type="Pfam" id="PF05699">
    <property type="entry name" value="Dimer_Tnp_hAT"/>
    <property type="match status" value="1"/>
</dbReference>
<reference evidence="3" key="2">
    <citation type="journal article" date="2023" name="BMC Genomics">
        <title>Pest status, molecular evolution, and epigenetic factors derived from the genome assembly of Frankliniella fusca, a thysanopteran phytovirus vector.</title>
        <authorList>
            <person name="Catto M.A."/>
            <person name="Labadie P.E."/>
            <person name="Jacobson A.L."/>
            <person name="Kennedy G.G."/>
            <person name="Srinivasan R."/>
            <person name="Hunt B.G."/>
        </authorList>
    </citation>
    <scope>NUCLEOTIDE SEQUENCE</scope>
    <source>
        <strain evidence="3">PL_HMW_Pooled</strain>
    </source>
</reference>
<dbReference type="SUPFAM" id="SSF53098">
    <property type="entry name" value="Ribonuclease H-like"/>
    <property type="match status" value="1"/>
</dbReference>
<accession>A0AAE1GWD0</accession>
<evidence type="ECO:0000313" key="3">
    <source>
        <dbReference type="EMBL" id="KAK3909991.1"/>
    </source>
</evidence>
<dbReference type="Proteomes" id="UP001219518">
    <property type="component" value="Unassembled WGS sequence"/>
</dbReference>
<proteinExistence type="predicted"/>
<name>A0AAE1GWD0_9NEOP</name>
<dbReference type="AlphaFoldDB" id="A0AAE1GWD0"/>
<dbReference type="GO" id="GO:0046983">
    <property type="term" value="F:protein dimerization activity"/>
    <property type="evidence" value="ECO:0007669"/>
    <property type="project" value="InterPro"/>
</dbReference>
<organism evidence="3 4">
    <name type="scientific">Frankliniella fusca</name>
    <dbReference type="NCBI Taxonomy" id="407009"/>
    <lineage>
        <taxon>Eukaryota</taxon>
        <taxon>Metazoa</taxon>
        <taxon>Ecdysozoa</taxon>
        <taxon>Arthropoda</taxon>
        <taxon>Hexapoda</taxon>
        <taxon>Insecta</taxon>
        <taxon>Pterygota</taxon>
        <taxon>Neoptera</taxon>
        <taxon>Paraneoptera</taxon>
        <taxon>Thysanoptera</taxon>
        <taxon>Terebrantia</taxon>
        <taxon>Thripoidea</taxon>
        <taxon>Thripidae</taxon>
        <taxon>Frankliniella</taxon>
    </lineage>
</organism>
<dbReference type="EMBL" id="JAHWGI010000137">
    <property type="protein sequence ID" value="KAK3909991.1"/>
    <property type="molecule type" value="Genomic_DNA"/>
</dbReference>
<dbReference type="PANTHER" id="PTHR47611:SF1">
    <property type="entry name" value="CCHC-TYPE DOMAIN-CONTAINING PROTEIN"/>
    <property type="match status" value="1"/>
</dbReference>
<comment type="caution">
    <text evidence="3">The sequence shown here is derived from an EMBL/GenBank/DDBJ whole genome shotgun (WGS) entry which is preliminary data.</text>
</comment>
<evidence type="ECO:0000259" key="2">
    <source>
        <dbReference type="Pfam" id="PF05699"/>
    </source>
</evidence>
<feature type="region of interest" description="Disordered" evidence="1">
    <location>
        <begin position="128"/>
        <end position="149"/>
    </location>
</feature>
<keyword evidence="4" id="KW-1185">Reference proteome</keyword>
<dbReference type="InterPro" id="IPR008906">
    <property type="entry name" value="HATC_C_dom"/>
</dbReference>
<evidence type="ECO:0000313" key="4">
    <source>
        <dbReference type="Proteomes" id="UP001219518"/>
    </source>
</evidence>
<gene>
    <name evidence="3" type="ORF">KUF71_020000</name>
</gene>
<dbReference type="PANTHER" id="PTHR47611">
    <property type="entry name" value="HAT DIMERISATION DOMAIN, C-TERMINAL"/>
    <property type="match status" value="1"/>
</dbReference>
<feature type="region of interest" description="Disordered" evidence="1">
    <location>
        <begin position="1"/>
        <end position="36"/>
    </location>
</feature>
<sequence>MCSASVPYGLYLQPQPDDNVADEGPTPAKRPRRQSCYSMYLEDDDEPGAMDELDLYLIEHIHDDSDILGWWRNRKDRFPRLAALAESLLIIPATSASSEREFSEAGHVYREKRLSLKPSTSSTVLFLNSNADLIQEPPRQAQPRPPQPD</sequence>
<protein>
    <submittedName>
        <fullName evidence="3">AC9 transposase</fullName>
    </submittedName>
</protein>